<name>A0A7G9Y1D2_9EURY</name>
<evidence type="ECO:0000313" key="1">
    <source>
        <dbReference type="EMBL" id="QNO41816.1"/>
    </source>
</evidence>
<accession>A0A7G9Y1D2</accession>
<evidence type="ECO:0000313" key="2">
    <source>
        <dbReference type="EMBL" id="QNO42772.1"/>
    </source>
</evidence>
<dbReference type="EMBL" id="MT630763">
    <property type="protein sequence ID" value="QNO42772.1"/>
    <property type="molecule type" value="Genomic_DNA"/>
</dbReference>
<reference evidence="1" key="1">
    <citation type="submission" date="2020-06" db="EMBL/GenBank/DDBJ databases">
        <title>Unique genomic features of the anaerobic methanotrophic archaea.</title>
        <authorList>
            <person name="Chadwick G.L."/>
            <person name="Skennerton C.T."/>
            <person name="Laso-Perez R."/>
            <person name="Leu A.O."/>
            <person name="Speth D.R."/>
            <person name="Yu H."/>
            <person name="Morgan-Lang C."/>
            <person name="Hatzenpichler R."/>
            <person name="Goudeau D."/>
            <person name="Malmstrom R."/>
            <person name="Brazelton W.J."/>
            <person name="Woyke T."/>
            <person name="Hallam S.J."/>
            <person name="Tyson G.W."/>
            <person name="Wegener G."/>
            <person name="Boetius A."/>
            <person name="Orphan V."/>
        </authorList>
    </citation>
    <scope>NUCLEOTIDE SEQUENCE</scope>
</reference>
<dbReference type="EMBL" id="MT630671">
    <property type="protein sequence ID" value="QNO41816.1"/>
    <property type="molecule type" value="Genomic_DNA"/>
</dbReference>
<proteinExistence type="predicted"/>
<gene>
    <name evidence="1" type="ORF">EABBNKNM_00031</name>
    <name evidence="2" type="ORF">MNGOFONH_00003</name>
</gene>
<sequence length="38" mass="4368">MLLTTPHNTINTFRIAETVMPYSVAEWLKAHPELADKQ</sequence>
<protein>
    <submittedName>
        <fullName evidence="1">Uncharacterized protein</fullName>
    </submittedName>
</protein>
<dbReference type="AlphaFoldDB" id="A0A7G9Y1D2"/>
<organism evidence="1">
    <name type="scientific">Candidatus Methanogaster sp. ANME-2c ERB4</name>
    <dbReference type="NCBI Taxonomy" id="2759911"/>
    <lineage>
        <taxon>Archaea</taxon>
        <taxon>Methanobacteriati</taxon>
        <taxon>Methanobacteriota</taxon>
        <taxon>Stenosarchaea group</taxon>
        <taxon>Methanomicrobia</taxon>
        <taxon>Methanosarcinales</taxon>
        <taxon>ANME-2 cluster</taxon>
        <taxon>Candidatus Methanogasteraceae</taxon>
        <taxon>Candidatus Methanogaster</taxon>
    </lineage>
</organism>